<dbReference type="SUPFAM" id="SSF159283">
    <property type="entry name" value="Guanosine diphospho-D-mannose pyrophosphorylase/mannose-6-phosphate isomerase linker domain"/>
    <property type="match status" value="1"/>
</dbReference>
<feature type="domain" description="MannoseP isomerase/GMP-like beta-helix" evidence="4">
    <location>
        <begin position="297"/>
        <end position="342"/>
    </location>
</feature>
<dbReference type="InterPro" id="IPR029044">
    <property type="entry name" value="Nucleotide-diphossugar_trans"/>
</dbReference>
<dbReference type="InterPro" id="IPR051161">
    <property type="entry name" value="Mannose-6P_isomerase_type2"/>
</dbReference>
<dbReference type="Proteomes" id="UP000305451">
    <property type="component" value="Unassembled WGS sequence"/>
</dbReference>
<sequence length="726" mass="79426">MPIRPVILCGGSGTRLWPLSTALRPKQFQPLAGPVSMLEQTALRVAAPAGGGANPPAFSPPLIVGSLNNRELIQSCLGDCELILEPVARNSAPAIAAAVAMADDDELLLVLPADHRIGDVAAFHKAISAAVGPATDGQIVTFGIQPVHPATAYGYIEAGGGDTPVRPVLRFVEKPDAETARGYLETGRFYWNAGIFLFQAGAMARALERCAPEVLTQARLALGEARGGVRVLDKEAFSQAPSISIDYAVMEPLSAEGQVSVVPVDMDWSDLGDHDALYEAMARTPDNLARGPVRTRETEACSLYSDGPHLAVIGVKDLAVIACREAVLVTHRSRAQEVRHMAEAARGFGFADLLPEATRSRVRDWVFDRMLPVWDRHGWDDTHGGFREDLTLDTPSQEHAQVRRVRVQARQIYAFSHAHILGWSGAGRDRAAQGLDYLLTRAWQPGLGFAHRLDRTGRIVDGRADTYDHAFVLTAMAWAHRAGVAFDFDHWTGQVLETLDTRLATGFGGYRDSDAPESGLRANPHMHLLEACLALYEARREPHWLARAQAIVELFERYFFDPVHDCVIEHFTGTWQPDPERANRIEPGHAYEWAVLLARFERHSGRDLTSWVRRLIAGADRIGRDRRTGFAYNCVAPDGTPIDGGRRLWPQTEMLRARLVVPGVTGLDQADALIAALFDTYLGDAGPGLWIDEYDADGKAKSDAVPASIVYHLMTAFAPVIDPARA</sequence>
<dbReference type="AlphaFoldDB" id="A0A4S2HB30"/>
<feature type="domain" description="Nucleotidyl transferase" evidence="3">
    <location>
        <begin position="5"/>
        <end position="284"/>
    </location>
</feature>
<dbReference type="Gene3D" id="3.90.550.10">
    <property type="entry name" value="Spore Coat Polysaccharide Biosynthesis Protein SpsA, Chain A"/>
    <property type="match status" value="1"/>
</dbReference>
<dbReference type="Pfam" id="PF07221">
    <property type="entry name" value="GlcNAc_2-epim"/>
    <property type="match status" value="1"/>
</dbReference>
<dbReference type="InterPro" id="IPR049577">
    <property type="entry name" value="GMPP_N"/>
</dbReference>
<dbReference type="GO" id="GO:0016853">
    <property type="term" value="F:isomerase activity"/>
    <property type="evidence" value="ECO:0007669"/>
    <property type="project" value="UniProtKB-KW"/>
</dbReference>
<dbReference type="GO" id="GO:0009298">
    <property type="term" value="P:GDP-mannose biosynthetic process"/>
    <property type="evidence" value="ECO:0007669"/>
    <property type="project" value="TreeGrafter"/>
</dbReference>
<keyword evidence="6" id="KW-1185">Reference proteome</keyword>
<proteinExistence type="inferred from homology"/>
<comment type="similarity">
    <text evidence="1">Belongs to the N-acylglucosamine 2-epimerase family.</text>
</comment>
<dbReference type="InterPro" id="IPR010819">
    <property type="entry name" value="AGE/CE"/>
</dbReference>
<dbReference type="EMBL" id="SRXV01000002">
    <property type="protein sequence ID" value="TGY93145.1"/>
    <property type="molecule type" value="Genomic_DNA"/>
</dbReference>
<dbReference type="SUPFAM" id="SSF48208">
    <property type="entry name" value="Six-hairpin glycosidases"/>
    <property type="match status" value="1"/>
</dbReference>
<reference evidence="5 6" key="1">
    <citation type="journal article" date="2013" name="Int. J. Syst. Evol. Microbiol.">
        <title>Marinicauda pacifica gen. nov., sp. nov., a prosthecate alphaproteobacterium of the family Hyphomonadaceae isolated from deep seawater.</title>
        <authorList>
            <person name="Zhang X.Y."/>
            <person name="Li G.W."/>
            <person name="Wang C.S."/>
            <person name="Zhang Y.J."/>
            <person name="Xu X.W."/>
            <person name="Li H."/>
            <person name="Liu A."/>
            <person name="Liu C."/>
            <person name="Xie B.B."/>
            <person name="Qin Q.L."/>
            <person name="Xu Z."/>
            <person name="Chen X.L."/>
            <person name="Zhou B.C."/>
            <person name="Zhang Y.Z."/>
        </authorList>
    </citation>
    <scope>NUCLEOTIDE SEQUENCE [LARGE SCALE GENOMIC DNA]</scope>
    <source>
        <strain evidence="5 6">P-1 km-3</strain>
    </source>
</reference>
<dbReference type="InterPro" id="IPR005835">
    <property type="entry name" value="NTP_transferase_dom"/>
</dbReference>
<dbReference type="CDD" id="cd02509">
    <property type="entry name" value="GDP-M1P_Guanylyltransferase"/>
    <property type="match status" value="1"/>
</dbReference>
<evidence type="ECO:0000259" key="4">
    <source>
        <dbReference type="Pfam" id="PF22640"/>
    </source>
</evidence>
<dbReference type="GO" id="GO:0005975">
    <property type="term" value="P:carbohydrate metabolic process"/>
    <property type="evidence" value="ECO:0007669"/>
    <property type="project" value="InterPro"/>
</dbReference>
<dbReference type="Pfam" id="PF00483">
    <property type="entry name" value="NTP_transferase"/>
    <property type="match status" value="1"/>
</dbReference>
<evidence type="ECO:0000256" key="1">
    <source>
        <dbReference type="ARBA" id="ARBA00008558"/>
    </source>
</evidence>
<dbReference type="InterPro" id="IPR054566">
    <property type="entry name" value="ManC/GMP-like_b-helix"/>
</dbReference>
<evidence type="ECO:0000313" key="6">
    <source>
        <dbReference type="Proteomes" id="UP000305451"/>
    </source>
</evidence>
<dbReference type="InterPro" id="IPR012341">
    <property type="entry name" value="6hp_glycosidase-like_sf"/>
</dbReference>
<dbReference type="OrthoDB" id="9806359at2"/>
<dbReference type="SUPFAM" id="SSF53448">
    <property type="entry name" value="Nucleotide-diphospho-sugar transferases"/>
    <property type="match status" value="1"/>
</dbReference>
<dbReference type="PANTHER" id="PTHR46390">
    <property type="entry name" value="MANNOSE-1-PHOSPHATE GUANYLYLTRANSFERASE"/>
    <property type="match status" value="1"/>
</dbReference>
<evidence type="ECO:0000313" key="5">
    <source>
        <dbReference type="EMBL" id="TGY93145.1"/>
    </source>
</evidence>
<evidence type="ECO:0000259" key="3">
    <source>
        <dbReference type="Pfam" id="PF00483"/>
    </source>
</evidence>
<dbReference type="Pfam" id="PF22640">
    <property type="entry name" value="ManC_GMP_beta-helix"/>
    <property type="match status" value="1"/>
</dbReference>
<dbReference type="InterPro" id="IPR008928">
    <property type="entry name" value="6-hairpin_glycosidase_sf"/>
</dbReference>
<accession>A0A4S2HB30</accession>
<dbReference type="Gene3D" id="1.50.10.10">
    <property type="match status" value="1"/>
</dbReference>
<gene>
    <name evidence="5" type="ORF">E5162_08775</name>
</gene>
<protein>
    <submittedName>
        <fullName evidence="5">Uncharacterized protein</fullName>
    </submittedName>
</protein>
<comment type="caution">
    <text evidence="5">The sequence shown here is derived from an EMBL/GenBank/DDBJ whole genome shotgun (WGS) entry which is preliminary data.</text>
</comment>
<dbReference type="PANTHER" id="PTHR46390:SF1">
    <property type="entry name" value="MANNOSE-1-PHOSPHATE GUANYLYLTRANSFERASE"/>
    <property type="match status" value="1"/>
</dbReference>
<organism evidence="5 6">
    <name type="scientific">Marinicauda pacifica</name>
    <dbReference type="NCBI Taxonomy" id="1133559"/>
    <lineage>
        <taxon>Bacteria</taxon>
        <taxon>Pseudomonadati</taxon>
        <taxon>Pseudomonadota</taxon>
        <taxon>Alphaproteobacteria</taxon>
        <taxon>Maricaulales</taxon>
        <taxon>Maricaulaceae</taxon>
        <taxon>Marinicauda</taxon>
    </lineage>
</organism>
<evidence type="ECO:0000256" key="2">
    <source>
        <dbReference type="ARBA" id="ARBA00023235"/>
    </source>
</evidence>
<keyword evidence="2" id="KW-0413">Isomerase</keyword>
<dbReference type="RefSeq" id="WP_135944862.1">
    <property type="nucleotide sequence ID" value="NZ_BMEI01000002.1"/>
</dbReference>
<dbReference type="GO" id="GO:0004475">
    <property type="term" value="F:mannose-1-phosphate guanylyltransferase (GTP) activity"/>
    <property type="evidence" value="ECO:0007669"/>
    <property type="project" value="InterPro"/>
</dbReference>
<name>A0A4S2HB30_9PROT</name>